<dbReference type="Proteomes" id="UP000254055">
    <property type="component" value="Unassembled WGS sequence"/>
</dbReference>
<evidence type="ECO:0000313" key="2">
    <source>
        <dbReference type="Proteomes" id="UP000254055"/>
    </source>
</evidence>
<dbReference type="EMBL" id="UGRS01000001">
    <property type="protein sequence ID" value="SUA36523.1"/>
    <property type="molecule type" value="Genomic_DNA"/>
</dbReference>
<proteinExistence type="predicted"/>
<reference evidence="1 2" key="1">
    <citation type="submission" date="2018-06" db="EMBL/GenBank/DDBJ databases">
        <authorList>
            <consortium name="Pathogen Informatics"/>
            <person name="Doyle S."/>
        </authorList>
    </citation>
    <scope>NUCLEOTIDE SEQUENCE [LARGE SCALE GENOMIC DNA]</scope>
    <source>
        <strain evidence="1 2">NCTC12229</strain>
    </source>
</reference>
<name>A0A378WJ80_9NEIS</name>
<sequence length="136" mass="16174">MPHYHRTPSRRKIRKMNARQRKKFYVGEYQNLVFSVCGSLMPEYRTAACFEQFIDDLIDWVYANSMCLTSVGTAENFSIIFDHTQRPPHNITPMQRQMLIEWLVARKDVQHLRAGKLIDGFYCHEAEYDQCDEIHK</sequence>
<evidence type="ECO:0000313" key="1">
    <source>
        <dbReference type="EMBL" id="SUA36523.1"/>
    </source>
</evidence>
<dbReference type="InterPro" id="IPR007416">
    <property type="entry name" value="YggL_50S_bp"/>
</dbReference>
<dbReference type="AlphaFoldDB" id="A0A378WJ80"/>
<protein>
    <submittedName>
        <fullName evidence="1">Uncharacterized protein conserved in bacteria</fullName>
    </submittedName>
</protein>
<dbReference type="Pfam" id="PF04320">
    <property type="entry name" value="YggL_50S_bp"/>
    <property type="match status" value="1"/>
</dbReference>
<dbReference type="RefSeq" id="WP_115133727.1">
    <property type="nucleotide sequence ID" value="NZ_UGRS01000001.1"/>
</dbReference>
<accession>A0A378WJ80</accession>
<dbReference type="OrthoDB" id="8613041at2"/>
<organism evidence="1 2">
    <name type="scientific">Neisseria zoodegmatis</name>
    <dbReference type="NCBI Taxonomy" id="326523"/>
    <lineage>
        <taxon>Bacteria</taxon>
        <taxon>Pseudomonadati</taxon>
        <taxon>Pseudomonadota</taxon>
        <taxon>Betaproteobacteria</taxon>
        <taxon>Neisseriales</taxon>
        <taxon>Neisseriaceae</taxon>
        <taxon>Neisseria</taxon>
    </lineage>
</organism>
<gene>
    <name evidence="1" type="ORF">NCTC12229_00940</name>
</gene>